<dbReference type="Gene3D" id="1.20.1250.20">
    <property type="entry name" value="MFS general substrate transporter like domains"/>
    <property type="match status" value="1"/>
</dbReference>
<proteinExistence type="predicted"/>
<keyword evidence="13" id="KW-1185">Reference proteome</keyword>
<evidence type="ECO:0000256" key="9">
    <source>
        <dbReference type="SAM" id="MobiDB-lite"/>
    </source>
</evidence>
<dbReference type="Pfam" id="PF00400">
    <property type="entry name" value="WD40"/>
    <property type="match status" value="2"/>
</dbReference>
<evidence type="ECO:0000256" key="1">
    <source>
        <dbReference type="ARBA" id="ARBA00004141"/>
    </source>
</evidence>
<comment type="caution">
    <text evidence="12">The sequence shown here is derived from an EMBL/GenBank/DDBJ whole genome shotgun (WGS) entry which is preliminary data.</text>
</comment>
<keyword evidence="6 10" id="KW-1133">Transmembrane helix</keyword>
<evidence type="ECO:0000256" key="3">
    <source>
        <dbReference type="ARBA" id="ARBA00022574"/>
    </source>
</evidence>
<feature type="transmembrane region" description="Helical" evidence="10">
    <location>
        <begin position="344"/>
        <end position="364"/>
    </location>
</feature>
<feature type="transmembrane region" description="Helical" evidence="10">
    <location>
        <begin position="14"/>
        <end position="36"/>
    </location>
</feature>
<feature type="region of interest" description="Disordered" evidence="9">
    <location>
        <begin position="512"/>
        <end position="560"/>
    </location>
</feature>
<evidence type="ECO:0000313" key="13">
    <source>
        <dbReference type="Proteomes" id="UP000593566"/>
    </source>
</evidence>
<dbReference type="PROSITE" id="PS00216">
    <property type="entry name" value="SUGAR_TRANSPORT_1"/>
    <property type="match status" value="1"/>
</dbReference>
<organism evidence="12 13">
    <name type="scientific">Letharia lupina</name>
    <dbReference type="NCBI Taxonomy" id="560253"/>
    <lineage>
        <taxon>Eukaryota</taxon>
        <taxon>Fungi</taxon>
        <taxon>Dikarya</taxon>
        <taxon>Ascomycota</taxon>
        <taxon>Pezizomycotina</taxon>
        <taxon>Lecanoromycetes</taxon>
        <taxon>OSLEUM clade</taxon>
        <taxon>Lecanoromycetidae</taxon>
        <taxon>Lecanorales</taxon>
        <taxon>Lecanorineae</taxon>
        <taxon>Parmeliaceae</taxon>
        <taxon>Letharia</taxon>
    </lineage>
</organism>
<feature type="compositionally biased region" description="Polar residues" evidence="9">
    <location>
        <begin position="1109"/>
        <end position="1126"/>
    </location>
</feature>
<feature type="domain" description="Major facilitator superfamily (MFS) profile" evidence="11">
    <location>
        <begin position="14"/>
        <end position="453"/>
    </location>
</feature>
<evidence type="ECO:0000256" key="10">
    <source>
        <dbReference type="SAM" id="Phobius"/>
    </source>
</evidence>
<feature type="region of interest" description="Disordered" evidence="9">
    <location>
        <begin position="780"/>
        <end position="846"/>
    </location>
</feature>
<feature type="region of interest" description="Disordered" evidence="9">
    <location>
        <begin position="579"/>
        <end position="642"/>
    </location>
</feature>
<keyword evidence="2" id="KW-0813">Transport</keyword>
<evidence type="ECO:0000256" key="4">
    <source>
        <dbReference type="ARBA" id="ARBA00022692"/>
    </source>
</evidence>
<feature type="region of interest" description="Disordered" evidence="9">
    <location>
        <begin position="462"/>
        <end position="486"/>
    </location>
</feature>
<keyword evidence="4 10" id="KW-0812">Transmembrane</keyword>
<feature type="region of interest" description="Disordered" evidence="9">
    <location>
        <begin position="982"/>
        <end position="1005"/>
    </location>
</feature>
<feature type="transmembrane region" description="Helical" evidence="10">
    <location>
        <begin position="319"/>
        <end position="337"/>
    </location>
</feature>
<feature type="compositionally biased region" description="Low complexity" evidence="9">
    <location>
        <begin position="1032"/>
        <end position="1044"/>
    </location>
</feature>
<dbReference type="InterPro" id="IPR001680">
    <property type="entry name" value="WD40_rpt"/>
</dbReference>
<dbReference type="Gene3D" id="2.130.10.10">
    <property type="entry name" value="YVTN repeat-like/Quinoprotein amine dehydrogenase"/>
    <property type="match status" value="1"/>
</dbReference>
<feature type="compositionally biased region" description="Polar residues" evidence="9">
    <location>
        <begin position="806"/>
        <end position="834"/>
    </location>
</feature>
<gene>
    <name evidence="12" type="ORF">HO133_003641</name>
</gene>
<feature type="region of interest" description="Disordered" evidence="9">
    <location>
        <begin position="1020"/>
        <end position="1061"/>
    </location>
</feature>
<feature type="transmembrane region" description="Helical" evidence="10">
    <location>
        <begin position="170"/>
        <end position="192"/>
    </location>
</feature>
<dbReference type="InterPro" id="IPR019775">
    <property type="entry name" value="WD40_repeat_CS"/>
</dbReference>
<dbReference type="PANTHER" id="PTHR23504:SF31">
    <property type="entry name" value="MAJOR FACILITATOR SUPERFAMILY DOMAIN-CONTAINING PROTEIN 10"/>
    <property type="match status" value="1"/>
</dbReference>
<evidence type="ECO:0000256" key="8">
    <source>
        <dbReference type="PROSITE-ProRule" id="PRU00221"/>
    </source>
</evidence>
<feature type="compositionally biased region" description="Polar residues" evidence="9">
    <location>
        <begin position="536"/>
        <end position="551"/>
    </location>
</feature>
<dbReference type="SUPFAM" id="SSF103473">
    <property type="entry name" value="MFS general substrate transporter"/>
    <property type="match status" value="1"/>
</dbReference>
<feature type="region of interest" description="Disordered" evidence="9">
    <location>
        <begin position="678"/>
        <end position="704"/>
    </location>
</feature>
<feature type="region of interest" description="Disordered" evidence="9">
    <location>
        <begin position="1074"/>
        <end position="1126"/>
    </location>
</feature>
<feature type="transmembrane region" description="Helical" evidence="10">
    <location>
        <begin position="204"/>
        <end position="226"/>
    </location>
</feature>
<evidence type="ECO:0000256" key="5">
    <source>
        <dbReference type="ARBA" id="ARBA00022737"/>
    </source>
</evidence>
<dbReference type="InterPro" id="IPR036322">
    <property type="entry name" value="WD40_repeat_dom_sf"/>
</dbReference>
<dbReference type="InterPro" id="IPR015943">
    <property type="entry name" value="WD40/YVTN_repeat-like_dom_sf"/>
</dbReference>
<evidence type="ECO:0000256" key="7">
    <source>
        <dbReference type="ARBA" id="ARBA00023136"/>
    </source>
</evidence>
<dbReference type="PROSITE" id="PS50294">
    <property type="entry name" value="WD_REPEATS_REGION"/>
    <property type="match status" value="1"/>
</dbReference>
<dbReference type="Pfam" id="PF07690">
    <property type="entry name" value="MFS_1"/>
    <property type="match status" value="1"/>
</dbReference>
<dbReference type="GO" id="GO:0022857">
    <property type="term" value="F:transmembrane transporter activity"/>
    <property type="evidence" value="ECO:0007669"/>
    <property type="project" value="InterPro"/>
</dbReference>
<dbReference type="FunFam" id="1.20.1250.20:FF:000223">
    <property type="entry name" value="Major facilitator superfamily domain-containing protein"/>
    <property type="match status" value="1"/>
</dbReference>
<dbReference type="Proteomes" id="UP000593566">
    <property type="component" value="Unassembled WGS sequence"/>
</dbReference>
<evidence type="ECO:0000256" key="6">
    <source>
        <dbReference type="ARBA" id="ARBA00022989"/>
    </source>
</evidence>
<keyword evidence="5" id="KW-0677">Repeat</keyword>
<dbReference type="PROSITE" id="PS50082">
    <property type="entry name" value="WD_REPEATS_2"/>
    <property type="match status" value="2"/>
</dbReference>
<feature type="transmembrane region" description="Helical" evidence="10">
    <location>
        <begin position="114"/>
        <end position="132"/>
    </location>
</feature>
<dbReference type="SUPFAM" id="SSF50978">
    <property type="entry name" value="WD40 repeat-like"/>
    <property type="match status" value="1"/>
</dbReference>
<dbReference type="InterPro" id="IPR020846">
    <property type="entry name" value="MFS_dom"/>
</dbReference>
<feature type="compositionally biased region" description="Polar residues" evidence="9">
    <location>
        <begin position="1960"/>
        <end position="1972"/>
    </location>
</feature>
<feature type="compositionally biased region" description="Basic and acidic residues" evidence="9">
    <location>
        <begin position="791"/>
        <end position="805"/>
    </location>
</feature>
<feature type="transmembrane region" description="Helical" evidence="10">
    <location>
        <begin position="80"/>
        <end position="102"/>
    </location>
</feature>
<dbReference type="GeneID" id="59332052"/>
<feature type="region of interest" description="Disordered" evidence="9">
    <location>
        <begin position="1239"/>
        <end position="1272"/>
    </location>
</feature>
<feature type="transmembrane region" description="Helical" evidence="10">
    <location>
        <begin position="264"/>
        <end position="283"/>
    </location>
</feature>
<dbReference type="EMBL" id="JACCJB010000018">
    <property type="protein sequence ID" value="KAF6219816.1"/>
    <property type="molecule type" value="Genomic_DNA"/>
</dbReference>
<name>A0A8H6F9D0_9LECA</name>
<dbReference type="SMART" id="SM00320">
    <property type="entry name" value="WD40"/>
    <property type="match status" value="7"/>
</dbReference>
<feature type="repeat" description="WD" evidence="8">
    <location>
        <begin position="1474"/>
        <end position="1501"/>
    </location>
</feature>
<dbReference type="PROSITE" id="PS50850">
    <property type="entry name" value="MFS"/>
    <property type="match status" value="1"/>
</dbReference>
<dbReference type="RefSeq" id="XP_037149251.1">
    <property type="nucleotide sequence ID" value="XM_037294563.1"/>
</dbReference>
<feature type="compositionally biased region" description="Basic and acidic residues" evidence="9">
    <location>
        <begin position="631"/>
        <end position="641"/>
    </location>
</feature>
<evidence type="ECO:0000259" key="11">
    <source>
        <dbReference type="PROSITE" id="PS50850"/>
    </source>
</evidence>
<keyword evidence="7 10" id="KW-0472">Membrane</keyword>
<evidence type="ECO:0000313" key="12">
    <source>
        <dbReference type="EMBL" id="KAF6219816.1"/>
    </source>
</evidence>
<feature type="compositionally biased region" description="Polar residues" evidence="9">
    <location>
        <begin position="470"/>
        <end position="480"/>
    </location>
</feature>
<keyword evidence="3 8" id="KW-0853">WD repeat</keyword>
<dbReference type="GO" id="GO:0016020">
    <property type="term" value="C:membrane"/>
    <property type="evidence" value="ECO:0007669"/>
    <property type="project" value="UniProtKB-SubCell"/>
</dbReference>
<reference evidence="12 13" key="1">
    <citation type="journal article" date="2020" name="Genomics">
        <title>Complete, high-quality genomes from long-read metagenomic sequencing of two wolf lichen thalli reveals enigmatic genome architecture.</title>
        <authorList>
            <person name="McKenzie S.K."/>
            <person name="Walston R.F."/>
            <person name="Allen J.L."/>
        </authorList>
    </citation>
    <scope>NUCLEOTIDE SEQUENCE [LARGE SCALE GENOMIC DNA]</scope>
    <source>
        <strain evidence="12">WasteWater1</strain>
    </source>
</reference>
<dbReference type="PANTHER" id="PTHR23504">
    <property type="entry name" value="MAJOR FACILITATOR SUPERFAMILY DOMAIN-CONTAINING PROTEIN 10"/>
    <property type="match status" value="1"/>
</dbReference>
<dbReference type="InterPro" id="IPR005829">
    <property type="entry name" value="Sugar_transporter_CS"/>
</dbReference>
<dbReference type="InterPro" id="IPR036259">
    <property type="entry name" value="MFS_trans_sf"/>
</dbReference>
<protein>
    <recommendedName>
        <fullName evidence="11">Major facilitator superfamily (MFS) profile domain-containing protein</fullName>
    </recommendedName>
</protein>
<dbReference type="InterPro" id="IPR011701">
    <property type="entry name" value="MFS"/>
</dbReference>
<evidence type="ECO:0000256" key="2">
    <source>
        <dbReference type="ARBA" id="ARBA00022448"/>
    </source>
</evidence>
<sequence length="2041" mass="223057">MSATPVSPAKRKQILRVIFISLLLDLISFTFILPLFPKLLEFYRNLETQDDSSSILNRIFFGLNAYKQSFSRPISDRYDIVLLGGALGSLFSLLQAIASPIIGTLSDKYGRRTALLWSMAGNIASVALWVAATDFRTFLASRVVGGLSEGNVQLATAMAADVSNDKQRGATMALVGVCFSIAFTFGPALGAALANIETVVANPFATAAGFSLFLIVVETMYLYFYLPETLPSSRVTPVTSGSILKTGSEQQKHIRTNSHTLLNFTHFIFILFFSGMEFSLPFMTYDLFAYTSSQSGRLLGFMGLVASILQGSVTRKLHPLRVVQLGVVACAASFFMLGRLTTEAGLWGAATLLAVTTATVVTGLNSMSSFEAAEGERGGKLGNHRSWGQIGRSCVSDPVFEAFTMAQAVQSNIIDLTGEDDNDDSIARAHAACQKAFAAASRLTTHFESLKTNPLPAVAPKPLVPPRLGTFSNPARNETNGLKKDGINNTIQRQDSMIPSLGVSFPQSALGIAASRPAKSPSILERAKGDERQPRENTSVTPRADTSTIRTPRSAAVSAKQNIADTCNEMEDWVNKDPNLVPQQAGVSTPRKPGRPKKDPDEWSPSSTTKNNVEERKGLGRVVTNAPTPSADEHEDLRANEDNGLFPIKGVLTSLGTKKRKLSGSFQSHPSPVKLARWNAEPSAPHPSTPPNVAEPARSEHVHDGTGNISPAGCFPRCVYPALKAAKAVYKQSLTGDELTGIGNSNQRTELILKSVSENFHEKALKVRSGLPVNLIAFTEDSPKGVTDPPFNRDPKASRLERDSSIKNIVKTNNESPSKPSTTKSRENSTSTDQAEAGLFGRSKPSMLYTQENIDPRLHPRFHEAASPTTSEPILSSASTGLVAYAALFESVVYPAMKKSKKRHKDSLPREELDAIGKTIVNDVLNKLASHSENSYQLDEDTKKKIKHFVKKSFRQKVRRTNAQSSHNPTIPVNGSRLDIATLSSGSPDLEGTAGGPRARVPGLNDSENASMSQAIAVNEKEEAQAPPPIPLDQQQSLSLQSSPTEFSTCPFGPNFDRGRYPALRRRRGNKYYTPARTSKTTPKLKKNHFIPSDDYSRSRPVTRLPTDPSLTAPASNQHSNNLGVSNGKDQVRLLKALASQPTTSRVSETQLTTLTTAAEKKRTPITQESALELLASIEESTNVGPVAPQSASYDDASNALREAPAKGQGRMTDVGETPAGGRGPVFSHLANHRNNTATHQSVQQIPRNWPLEDTGPPKEPRPRCRPNPATALDPSLEHVMAVLVIDTSSRPYKDGQRYSITLTDRMQLVADQSIVKHADLTSKVGKPKVVRVETKVIDTVRYPGRCISSLLRNRELGLSPRGRHVGTMGELRQLKSEMIEPWKNWKGASGDVVAVAWSPDSNVYAFGAAAHTNVEDIQYNRPCNLLLGNLTSNQIRELPDHRVDRPKPETIPNGPNATRAVYEACDPKVYETVTSIAFSPTGDRMFTASHDCTVKIWDISAEKHQCLSTLRHEAWVTSVEISGNRQSLFATASKCVNGAVRIYYNTAEPSDYMKFSASRAETRPNWKIYPECLRWGPNSYNNHLLLAGFQQWEQQGDLLSGGGQLCLWDANVFESIKVTPSSQSVYAAAWHPTEPFFATGGAPGNHIIDKTNTKTVVRTWDVRTPKRFQVEYECPAIDMQDITFSPLNPNIVTAGCTDGISYVWDWRWPDQPLHCLKHGRPLVDLDHTREREEADTGVMLSLWGPGGSLFYTGSSDGMIKAWDVRRHPKDALISNVANFDVSIQSGAFSPDGNNLLVGDAEGGIHVLSSAPCGPRSNVQSTDAYIDLVRASDGSGLKLDQNDDNPGTEGIEAAKSLIESGQLEHHKELGVGQGLNYQGPYATYARKEVVEPGIGRLRRRFEKKQPISKRGEKRWDIAIPMTSLLYERKETMDREKDGDKMANLNEHEPKAMQQPKDGESLQTSPFFSTPQGASAVVHPSSTSLVDSVDSESVGATVVDVNEDHSVEYNAIPEGEMVEENYWWVRMGEEEIAQARAGRVKY</sequence>
<feature type="compositionally biased region" description="Basic and acidic residues" evidence="9">
    <location>
        <begin position="525"/>
        <end position="535"/>
    </location>
</feature>
<dbReference type="PROSITE" id="PS00678">
    <property type="entry name" value="WD_REPEATS_1"/>
    <property type="match status" value="1"/>
</dbReference>
<feature type="region of interest" description="Disordered" evidence="9">
    <location>
        <begin position="1948"/>
        <end position="1974"/>
    </location>
</feature>
<accession>A0A8H6F9D0</accession>
<comment type="subcellular location">
    <subcellularLocation>
        <location evidence="1">Membrane</location>
        <topology evidence="1">Multi-pass membrane protein</topology>
    </subcellularLocation>
</comment>
<feature type="repeat" description="WD" evidence="8">
    <location>
        <begin position="1744"/>
        <end position="1766"/>
    </location>
</feature>